<proteinExistence type="predicted"/>
<protein>
    <recommendedName>
        <fullName evidence="3">Secreted protein</fullName>
    </recommendedName>
</protein>
<dbReference type="Gramene" id="KCW75620">
    <property type="protein sequence ID" value="KCW75620"/>
    <property type="gene ID" value="EUGRSUZ_E04361"/>
</dbReference>
<feature type="chain" id="PRO_5001574368" description="Secreted protein" evidence="1">
    <location>
        <begin position="17"/>
        <end position="95"/>
    </location>
</feature>
<dbReference type="AlphaFoldDB" id="A0A059CCF3"/>
<organism evidence="2">
    <name type="scientific">Eucalyptus grandis</name>
    <name type="common">Flooded gum</name>
    <dbReference type="NCBI Taxonomy" id="71139"/>
    <lineage>
        <taxon>Eukaryota</taxon>
        <taxon>Viridiplantae</taxon>
        <taxon>Streptophyta</taxon>
        <taxon>Embryophyta</taxon>
        <taxon>Tracheophyta</taxon>
        <taxon>Spermatophyta</taxon>
        <taxon>Magnoliopsida</taxon>
        <taxon>eudicotyledons</taxon>
        <taxon>Gunneridae</taxon>
        <taxon>Pentapetalae</taxon>
        <taxon>rosids</taxon>
        <taxon>malvids</taxon>
        <taxon>Myrtales</taxon>
        <taxon>Myrtaceae</taxon>
        <taxon>Myrtoideae</taxon>
        <taxon>Eucalypteae</taxon>
        <taxon>Eucalyptus</taxon>
    </lineage>
</organism>
<name>A0A059CCF3_EUCGR</name>
<evidence type="ECO:0008006" key="3">
    <source>
        <dbReference type="Google" id="ProtNLM"/>
    </source>
</evidence>
<sequence>MLFFLVFLLGQRRTTGLFLDHAGLPFCLTTFLQRENDITPTPRCVTIPLCLRRIRKPSFRTNKLKHLPHAGRSAVQIETMTSIIQTMTLAFEEKK</sequence>
<accession>A0A059CCF3</accession>
<evidence type="ECO:0000313" key="2">
    <source>
        <dbReference type="EMBL" id="KCW75620.1"/>
    </source>
</evidence>
<dbReference type="EMBL" id="KK198757">
    <property type="protein sequence ID" value="KCW75620.1"/>
    <property type="molecule type" value="Genomic_DNA"/>
</dbReference>
<feature type="signal peptide" evidence="1">
    <location>
        <begin position="1"/>
        <end position="16"/>
    </location>
</feature>
<gene>
    <name evidence="2" type="ORF">EUGRSUZ_E04361</name>
</gene>
<keyword evidence="1" id="KW-0732">Signal</keyword>
<evidence type="ECO:0000256" key="1">
    <source>
        <dbReference type="SAM" id="SignalP"/>
    </source>
</evidence>
<dbReference type="InParanoid" id="A0A059CCF3"/>
<reference evidence="2" key="1">
    <citation type="submission" date="2013-07" db="EMBL/GenBank/DDBJ databases">
        <title>The genome of Eucalyptus grandis.</title>
        <authorList>
            <person name="Schmutz J."/>
            <person name="Hayes R."/>
            <person name="Myburg A."/>
            <person name="Tuskan G."/>
            <person name="Grattapaglia D."/>
            <person name="Rokhsar D.S."/>
        </authorList>
    </citation>
    <scope>NUCLEOTIDE SEQUENCE</scope>
    <source>
        <tissue evidence="2">Leaf extractions</tissue>
    </source>
</reference>